<evidence type="ECO:0000313" key="3">
    <source>
        <dbReference type="Proteomes" id="UP000572754"/>
    </source>
</evidence>
<dbReference type="PANTHER" id="PTHR38795">
    <property type="entry name" value="DUF6604 DOMAIN-CONTAINING PROTEIN"/>
    <property type="match status" value="1"/>
</dbReference>
<accession>A0A8H5UI71</accession>
<dbReference type="EMBL" id="JAAQPE010000026">
    <property type="protein sequence ID" value="KAF5690954.1"/>
    <property type="molecule type" value="Genomic_DNA"/>
</dbReference>
<gene>
    <name evidence="2" type="ORF">FCIRC_685</name>
</gene>
<dbReference type="InterPro" id="IPR046539">
    <property type="entry name" value="DUF6604"/>
</dbReference>
<dbReference type="AlphaFoldDB" id="A0A8H5UI71"/>
<proteinExistence type="predicted"/>
<reference evidence="3" key="1">
    <citation type="journal article" date="2020" name="BMC Genomics">
        <title>Correction to: Identification and distribution of gene clusters required for synthesis of sphingolipid metabolism inhibitors in diverse species of the filamentous fungus Fusarium.</title>
        <authorList>
            <person name="Kim H.S."/>
            <person name="Lohmar J.M."/>
            <person name="Busman M."/>
            <person name="Brown D.W."/>
            <person name="Naumann T.A."/>
            <person name="Divon H.H."/>
            <person name="Lysoe E."/>
            <person name="Uhlig S."/>
            <person name="Proctor R.H."/>
        </authorList>
    </citation>
    <scope>NUCLEOTIDE SEQUENCE [LARGE SCALE GENOMIC DNA]</scope>
    <source>
        <strain evidence="3">NRRL 25331</strain>
    </source>
</reference>
<name>A0A8H5UI71_FUSCI</name>
<reference evidence="2 3" key="2">
    <citation type="submission" date="2020-05" db="EMBL/GenBank/DDBJ databases">
        <title>Identification and distribution of gene clusters putatively required for synthesis of sphingolipid metabolism inhibitors in phylogenetically diverse species of the filamentous fungus Fusarium.</title>
        <authorList>
            <person name="Kim H.-S."/>
            <person name="Busman M."/>
            <person name="Brown D.W."/>
            <person name="Divon H."/>
            <person name="Uhlig S."/>
            <person name="Proctor R.H."/>
        </authorList>
    </citation>
    <scope>NUCLEOTIDE SEQUENCE [LARGE SCALE GENOMIC DNA]</scope>
    <source>
        <strain evidence="2 3">NRRL 25331</strain>
    </source>
</reference>
<comment type="caution">
    <text evidence="2">The sequence shown here is derived from an EMBL/GenBank/DDBJ whole genome shotgun (WGS) entry which is preliminary data.</text>
</comment>
<sequence length="812" mass="90865">MLPPALVSVYREYKKDTNSIASWLASTAKECGYPADLLSGPSVARQQTPGSSQLEGPRYVIEIKDFIPLAECISAYKKPALSVPQAFFTTLNRVITVRDGFGSQLALSNQKTDTQSDAKHSYFVEILKKVREVLKPFSDPAASAPSDEVEALMNDFTALEVYHPSEAFLNAPDIERPRPAKTDEAIYEANPWHSFDEALVAYYMLCAELNDIRALIAELWAIHVDPDDDIESSLDPAVLAVVTNTAIEFGSTTAEDMNPIFEKYGGIGAMAEHIMSSFLLNEEVDANTFRQQVAEGTVDEKAYAVMSYCCYLTGLTIETLAKIPWTGVTGIYPDGTFGVLDPHTKWDSKSMSQRLAEERVIIGELWTEALALVHHVPDYPFTDEFIRGVKEFKETKKVPFRAIFAAEMILDIYKSVGSYAESSVDTLLKRITTMNDALKHHIKSHKDIKSPHWSSRDTKWLQDTQEGFDWFLDDPLYRAKKMAVDNSRNRQEGLAHLERVEKYRILKRSPILAGLALYYHRAEMHEVGLRVTNAWGSIILPAHLANAIGEEGDTETCWIDMETLYAIFGDEQFFVGGKPKTRSDFAKRFMLQVGVSASTFSKNRRNGKKMGLEDFSRGGARFLTTRASIHKSLQDRYQRNAQRMNWTMETISEVLSKAKSQGKGKGKGKGKPLPADDKILLTPVEVLLSLGQAMQGEVDELAFPYLSLHQISWLFLKAVQAGCLPFLQQINGPTFTVEEWELPFMVGHILVAVEEGHDGILAMAATILQALDRGLILSRATRLKYELSGRDYDVPKDAMALLESLQHDQTSP</sequence>
<feature type="domain" description="DUF6604" evidence="1">
    <location>
        <begin position="11"/>
        <end position="257"/>
    </location>
</feature>
<dbReference type="Proteomes" id="UP000572754">
    <property type="component" value="Unassembled WGS sequence"/>
</dbReference>
<protein>
    <recommendedName>
        <fullName evidence="1">DUF6604 domain-containing protein</fullName>
    </recommendedName>
</protein>
<evidence type="ECO:0000313" key="2">
    <source>
        <dbReference type="EMBL" id="KAF5690954.1"/>
    </source>
</evidence>
<keyword evidence="3" id="KW-1185">Reference proteome</keyword>
<dbReference type="Pfam" id="PF20253">
    <property type="entry name" value="DUF6604"/>
    <property type="match status" value="1"/>
</dbReference>
<evidence type="ECO:0000259" key="1">
    <source>
        <dbReference type="Pfam" id="PF20253"/>
    </source>
</evidence>
<organism evidence="2 3">
    <name type="scientific">Fusarium circinatum</name>
    <name type="common">Pitch canker fungus</name>
    <name type="synonym">Gibberella circinata</name>
    <dbReference type="NCBI Taxonomy" id="48490"/>
    <lineage>
        <taxon>Eukaryota</taxon>
        <taxon>Fungi</taxon>
        <taxon>Dikarya</taxon>
        <taxon>Ascomycota</taxon>
        <taxon>Pezizomycotina</taxon>
        <taxon>Sordariomycetes</taxon>
        <taxon>Hypocreomycetidae</taxon>
        <taxon>Hypocreales</taxon>
        <taxon>Nectriaceae</taxon>
        <taxon>Fusarium</taxon>
        <taxon>Fusarium fujikuroi species complex</taxon>
    </lineage>
</organism>
<dbReference type="PANTHER" id="PTHR38795:SF1">
    <property type="entry name" value="DUF6604 DOMAIN-CONTAINING PROTEIN"/>
    <property type="match status" value="1"/>
</dbReference>